<keyword evidence="2" id="KW-1185">Reference proteome</keyword>
<dbReference type="AlphaFoldDB" id="A0A319A7Z8"/>
<dbReference type="EMBL" id="KZ821223">
    <property type="protein sequence ID" value="PYH47898.1"/>
    <property type="molecule type" value="Genomic_DNA"/>
</dbReference>
<dbReference type="RefSeq" id="XP_025433880.1">
    <property type="nucleotide sequence ID" value="XM_025571021.1"/>
</dbReference>
<name>A0A319A7Z8_9EURO</name>
<organism evidence="1 2">
    <name type="scientific">Aspergillus saccharolyticus JOP 1030-1</name>
    <dbReference type="NCBI Taxonomy" id="1450539"/>
    <lineage>
        <taxon>Eukaryota</taxon>
        <taxon>Fungi</taxon>
        <taxon>Dikarya</taxon>
        <taxon>Ascomycota</taxon>
        <taxon>Pezizomycotina</taxon>
        <taxon>Eurotiomycetes</taxon>
        <taxon>Eurotiomycetidae</taxon>
        <taxon>Eurotiales</taxon>
        <taxon>Aspergillaceae</taxon>
        <taxon>Aspergillus</taxon>
        <taxon>Aspergillus subgen. Circumdati</taxon>
    </lineage>
</organism>
<reference evidence="1 2" key="1">
    <citation type="submission" date="2016-12" db="EMBL/GenBank/DDBJ databases">
        <title>The genomes of Aspergillus section Nigri reveals drivers in fungal speciation.</title>
        <authorList>
            <consortium name="DOE Joint Genome Institute"/>
            <person name="Vesth T.C."/>
            <person name="Nybo J."/>
            <person name="Theobald S."/>
            <person name="Brandl J."/>
            <person name="Frisvad J.C."/>
            <person name="Nielsen K.F."/>
            <person name="Lyhne E.K."/>
            <person name="Kogle M.E."/>
            <person name="Kuo A."/>
            <person name="Riley R."/>
            <person name="Clum A."/>
            <person name="Nolan M."/>
            <person name="Lipzen A."/>
            <person name="Salamov A."/>
            <person name="Henrissat B."/>
            <person name="Wiebenga A."/>
            <person name="De Vries R.P."/>
            <person name="Grigoriev I.V."/>
            <person name="Mortensen U.H."/>
            <person name="Andersen M.R."/>
            <person name="Baker S.E."/>
        </authorList>
    </citation>
    <scope>NUCLEOTIDE SEQUENCE [LARGE SCALE GENOMIC DNA]</scope>
    <source>
        <strain evidence="1 2">JOP 1030-1</strain>
    </source>
</reference>
<gene>
    <name evidence="1" type="ORF">BP01DRAFT_199844</name>
</gene>
<evidence type="ECO:0000313" key="2">
    <source>
        <dbReference type="Proteomes" id="UP000248349"/>
    </source>
</evidence>
<accession>A0A319A7Z8</accession>
<dbReference type="GeneID" id="37072249"/>
<dbReference type="Proteomes" id="UP000248349">
    <property type="component" value="Unassembled WGS sequence"/>
</dbReference>
<sequence>MVNSDSASFFYICSINTLACRSRQLHSLRHFRTVTSAKASSGHLRTRVNCRHNPNARCGYRFTEENKSGRRARSPPRQDHQSCSFRFSLGKIRVCR</sequence>
<evidence type="ECO:0000313" key="1">
    <source>
        <dbReference type="EMBL" id="PYH47898.1"/>
    </source>
</evidence>
<protein>
    <submittedName>
        <fullName evidence="1">Uncharacterized protein</fullName>
    </submittedName>
</protein>
<proteinExistence type="predicted"/>